<dbReference type="PROSITE" id="PS00061">
    <property type="entry name" value="ADH_SHORT"/>
    <property type="match status" value="1"/>
</dbReference>
<evidence type="ECO:0000313" key="5">
    <source>
        <dbReference type="EMBL" id="GIH36707.1"/>
    </source>
</evidence>
<reference evidence="5 6" key="1">
    <citation type="submission" date="2021-01" db="EMBL/GenBank/DDBJ databases">
        <title>Whole genome shotgun sequence of Microbispora amethystogenes NBRC 101907.</title>
        <authorList>
            <person name="Komaki H."/>
            <person name="Tamura T."/>
        </authorList>
    </citation>
    <scope>NUCLEOTIDE SEQUENCE [LARGE SCALE GENOMIC DNA]</scope>
    <source>
        <strain evidence="5 6">NBRC 101907</strain>
    </source>
</reference>
<dbReference type="InterPro" id="IPR003560">
    <property type="entry name" value="DHB_DH"/>
</dbReference>
<dbReference type="SMART" id="SM00822">
    <property type="entry name" value="PKS_KR"/>
    <property type="match status" value="1"/>
</dbReference>
<dbReference type="CDD" id="cd05233">
    <property type="entry name" value="SDR_c"/>
    <property type="match status" value="1"/>
</dbReference>
<protein>
    <submittedName>
        <fullName evidence="5">Short-chain dehydrogenase</fullName>
    </submittedName>
</protein>
<gene>
    <name evidence="5" type="ORF">Mam01_68710</name>
</gene>
<dbReference type="InterPro" id="IPR002347">
    <property type="entry name" value="SDR_fam"/>
</dbReference>
<dbReference type="Gene3D" id="3.40.50.720">
    <property type="entry name" value="NAD(P)-binding Rossmann-like Domain"/>
    <property type="match status" value="1"/>
</dbReference>
<dbReference type="RefSeq" id="WP_239101828.1">
    <property type="nucleotide sequence ID" value="NZ_BOOB01000066.1"/>
</dbReference>
<keyword evidence="6" id="KW-1185">Reference proteome</keyword>
<evidence type="ECO:0000256" key="2">
    <source>
        <dbReference type="ARBA" id="ARBA00023002"/>
    </source>
</evidence>
<evidence type="ECO:0000259" key="4">
    <source>
        <dbReference type="SMART" id="SM00822"/>
    </source>
</evidence>
<dbReference type="Pfam" id="PF00106">
    <property type="entry name" value="adh_short"/>
    <property type="match status" value="1"/>
</dbReference>
<sequence length="246" mass="25980">MLITGAAAGIGRETSRVLARRGYALALLDRDGDALRSVCDEIASEGTTALSWKVDLAAPTADEELAEIASVLESRPEGVTGVVNCAGVGGWNPVEKVTPDDWDHIVGVNLRGAFLVARHTVPLIRRRPGGAVVVVASDSARWPFPDRTAYCASKHGLVGFADALREELRPYGTRVSVLTMSRVDTGFNGGRAGSRPEALRPESVAEVVGFVLAQPPLVEIREISLTSVASPFGPFTAVAQMGKSYG</sequence>
<dbReference type="PANTHER" id="PTHR44196">
    <property type="entry name" value="DEHYDROGENASE/REDUCTASE SDR FAMILY MEMBER 7B"/>
    <property type="match status" value="1"/>
</dbReference>
<dbReference type="PRINTS" id="PR01397">
    <property type="entry name" value="DHBDHDRGNASE"/>
</dbReference>
<name>A0ABQ4FPK1_9ACTN</name>
<evidence type="ECO:0000256" key="1">
    <source>
        <dbReference type="ARBA" id="ARBA00006484"/>
    </source>
</evidence>
<proteinExistence type="inferred from homology"/>
<dbReference type="InterPro" id="IPR020904">
    <property type="entry name" value="Sc_DH/Rdtase_CS"/>
</dbReference>
<dbReference type="PRINTS" id="PR00080">
    <property type="entry name" value="SDRFAMILY"/>
</dbReference>
<keyword evidence="2" id="KW-0560">Oxidoreductase</keyword>
<organism evidence="5 6">
    <name type="scientific">Microbispora amethystogenes</name>
    <dbReference type="NCBI Taxonomy" id="1427754"/>
    <lineage>
        <taxon>Bacteria</taxon>
        <taxon>Bacillati</taxon>
        <taxon>Actinomycetota</taxon>
        <taxon>Actinomycetes</taxon>
        <taxon>Streptosporangiales</taxon>
        <taxon>Streptosporangiaceae</taxon>
        <taxon>Microbispora</taxon>
    </lineage>
</organism>
<feature type="domain" description="Ketoreductase" evidence="4">
    <location>
        <begin position="2"/>
        <end position="207"/>
    </location>
</feature>
<dbReference type="InterPro" id="IPR057326">
    <property type="entry name" value="KR_dom"/>
</dbReference>
<dbReference type="SUPFAM" id="SSF51735">
    <property type="entry name" value="NAD(P)-binding Rossmann-fold domains"/>
    <property type="match status" value="1"/>
</dbReference>
<dbReference type="Proteomes" id="UP000651728">
    <property type="component" value="Unassembled WGS sequence"/>
</dbReference>
<accession>A0ABQ4FPK1</accession>
<evidence type="ECO:0000313" key="6">
    <source>
        <dbReference type="Proteomes" id="UP000651728"/>
    </source>
</evidence>
<dbReference type="PANTHER" id="PTHR44196:SF1">
    <property type="entry name" value="DEHYDROGENASE_REDUCTASE SDR FAMILY MEMBER 7B"/>
    <property type="match status" value="1"/>
</dbReference>
<comment type="caution">
    <text evidence="5">The sequence shown here is derived from an EMBL/GenBank/DDBJ whole genome shotgun (WGS) entry which is preliminary data.</text>
</comment>
<comment type="similarity">
    <text evidence="1 3">Belongs to the short-chain dehydrogenases/reductases (SDR) family.</text>
</comment>
<dbReference type="InterPro" id="IPR036291">
    <property type="entry name" value="NAD(P)-bd_dom_sf"/>
</dbReference>
<dbReference type="EMBL" id="BOOB01000066">
    <property type="protein sequence ID" value="GIH36707.1"/>
    <property type="molecule type" value="Genomic_DNA"/>
</dbReference>
<evidence type="ECO:0000256" key="3">
    <source>
        <dbReference type="RuleBase" id="RU000363"/>
    </source>
</evidence>